<evidence type="ECO:0000256" key="6">
    <source>
        <dbReference type="PIRNR" id="PIRNR002756"/>
    </source>
</evidence>
<feature type="domain" description="PBP" evidence="7">
    <location>
        <begin position="24"/>
        <end position="287"/>
    </location>
</feature>
<evidence type="ECO:0000256" key="3">
    <source>
        <dbReference type="ARBA" id="ARBA00011529"/>
    </source>
</evidence>
<keyword evidence="5 6" id="KW-0592">Phosphate transport</keyword>
<sequence length="359" mass="38594">MRPDMRRITHVFASFVFFLLFQGPARAEELLLSGSSMLTPLEESWVTAYVREHPGRAVEVLATGSGIGVRSATGGRATIGASDIPLDSRRKRQEGGIVPIPVALSGVVVAANLPSLPQTATLRLDGPLLARLFSGKIRFWDDPALVALNPGLTLPHLPVRPIHRSDRSGTTFLFTSYLTHTSVLWRESFGVEDRPSWPRGSVGVSGSAALRAALLKTPGAVGYLGLGWLEGTPLVRGSLKNDRGEFVAPGLDSVQRAAEALGRAPAFPEGFDRSLVGGEISGAYPVVGVEFWTVNPNLPEETMQDVRDLLLFVLTRGQETSFVGKSGFAGLPDLPGRRRLRQLLLEIFPGNAFRPTTAG</sequence>
<comment type="function">
    <text evidence="1">Part of the ABC transporter complex PstSACB involved in phosphate import.</text>
</comment>
<reference evidence="8 9" key="1">
    <citation type="journal article" date="2009" name="Appl. Environ. Microbiol.">
        <title>Community genomic and proteomic analyses of chemoautotrophic iron-oxidizing "Leptospirillum rubarum" (Group II) and "Leptospirillum ferrodiazotrophum" (Group III) bacteria in acid mine drainage biofilms.</title>
        <authorList>
            <person name="Goltsman D.S."/>
            <person name="Denef V.J."/>
            <person name="Singer S.W."/>
            <person name="VerBerkmoes N.C."/>
            <person name="Lefsrud M."/>
            <person name="Mueller R.S."/>
            <person name="Dick G.J."/>
            <person name="Sun C.L."/>
            <person name="Wheeler K.E."/>
            <person name="Zemla A."/>
            <person name="Baker B.J."/>
            <person name="Hauser L."/>
            <person name="Land M."/>
            <person name="Shah M.B."/>
            <person name="Thelen M.P."/>
            <person name="Hettich R.L."/>
            <person name="Banfield J.F."/>
        </authorList>
    </citation>
    <scope>NUCLEOTIDE SEQUENCE [LARGE SCALE GENOMIC DNA]</scope>
</reference>
<dbReference type="Proteomes" id="UP000009374">
    <property type="component" value="Unassembled WGS sequence"/>
</dbReference>
<evidence type="ECO:0000313" key="9">
    <source>
        <dbReference type="Proteomes" id="UP000009374"/>
    </source>
</evidence>
<dbReference type="InterPro" id="IPR005673">
    <property type="entry name" value="ABC_phos-bd_PstS"/>
</dbReference>
<proteinExistence type="inferred from homology"/>
<dbReference type="GO" id="GO:0042301">
    <property type="term" value="F:phosphate ion binding"/>
    <property type="evidence" value="ECO:0007669"/>
    <property type="project" value="InterPro"/>
</dbReference>
<dbReference type="NCBIfam" id="TIGR00975">
    <property type="entry name" value="3a0107s03"/>
    <property type="match status" value="1"/>
</dbReference>
<evidence type="ECO:0000256" key="1">
    <source>
        <dbReference type="ARBA" id="ARBA00002841"/>
    </source>
</evidence>
<dbReference type="AlphaFoldDB" id="C6HYC4"/>
<comment type="subunit">
    <text evidence="3">The complex is composed of two ATP-binding proteins (PstB), two transmembrane proteins (PstC and PstA) and a solute-binding protein (PstS).</text>
</comment>
<dbReference type="CDD" id="cd13565">
    <property type="entry name" value="PBP2_PstS"/>
    <property type="match status" value="1"/>
</dbReference>
<dbReference type="GO" id="GO:0043190">
    <property type="term" value="C:ATP-binding cassette (ABC) transporter complex"/>
    <property type="evidence" value="ECO:0007669"/>
    <property type="project" value="InterPro"/>
</dbReference>
<evidence type="ECO:0000256" key="5">
    <source>
        <dbReference type="ARBA" id="ARBA00022592"/>
    </source>
</evidence>
<protein>
    <recommendedName>
        <fullName evidence="6">Phosphate-binding protein</fullName>
    </recommendedName>
</protein>
<organism evidence="8 9">
    <name type="scientific">Leptospirillum ferrodiazotrophum</name>
    <dbReference type="NCBI Taxonomy" id="412449"/>
    <lineage>
        <taxon>Bacteria</taxon>
        <taxon>Pseudomonadati</taxon>
        <taxon>Nitrospirota</taxon>
        <taxon>Nitrospiria</taxon>
        <taxon>Nitrospirales</taxon>
        <taxon>Nitrospiraceae</taxon>
        <taxon>Leptospirillum</taxon>
    </lineage>
</organism>
<dbReference type="EMBL" id="GG693878">
    <property type="protein sequence ID" value="EES52209.1"/>
    <property type="molecule type" value="Genomic_DNA"/>
</dbReference>
<keyword evidence="4 6" id="KW-0813">Transport</keyword>
<gene>
    <name evidence="8" type="ORF">UBAL3_94240002</name>
</gene>
<name>C6HYC4_9BACT</name>
<dbReference type="InterPro" id="IPR024370">
    <property type="entry name" value="PBP_domain"/>
</dbReference>
<dbReference type="SUPFAM" id="SSF53850">
    <property type="entry name" value="Periplasmic binding protein-like II"/>
    <property type="match status" value="1"/>
</dbReference>
<dbReference type="PANTHER" id="PTHR42996">
    <property type="entry name" value="PHOSPHATE-BINDING PROTEIN PSTS"/>
    <property type="match status" value="1"/>
</dbReference>
<dbReference type="PANTHER" id="PTHR42996:SF1">
    <property type="entry name" value="PHOSPHATE-BINDING PROTEIN PSTS"/>
    <property type="match status" value="1"/>
</dbReference>
<comment type="similarity">
    <text evidence="2 6">Belongs to the PstS family.</text>
</comment>
<dbReference type="GO" id="GO:0035435">
    <property type="term" value="P:phosphate ion transmembrane transport"/>
    <property type="evidence" value="ECO:0007669"/>
    <property type="project" value="InterPro"/>
</dbReference>
<evidence type="ECO:0000256" key="2">
    <source>
        <dbReference type="ARBA" id="ARBA00008725"/>
    </source>
</evidence>
<accession>C6HYC4</accession>
<dbReference type="Pfam" id="PF12849">
    <property type="entry name" value="PBP_like_2"/>
    <property type="match status" value="1"/>
</dbReference>
<evidence type="ECO:0000256" key="4">
    <source>
        <dbReference type="ARBA" id="ARBA00022448"/>
    </source>
</evidence>
<evidence type="ECO:0000313" key="8">
    <source>
        <dbReference type="EMBL" id="EES52209.1"/>
    </source>
</evidence>
<keyword evidence="9" id="KW-1185">Reference proteome</keyword>
<evidence type="ECO:0000259" key="7">
    <source>
        <dbReference type="Pfam" id="PF12849"/>
    </source>
</evidence>
<dbReference type="InterPro" id="IPR050962">
    <property type="entry name" value="Phosphate-bind_PstS"/>
</dbReference>
<dbReference type="PIRSF" id="PIRSF002756">
    <property type="entry name" value="PstS"/>
    <property type="match status" value="1"/>
</dbReference>
<dbReference type="Gene3D" id="3.40.190.10">
    <property type="entry name" value="Periplasmic binding protein-like II"/>
    <property type="match status" value="2"/>
</dbReference>